<reference evidence="1 2" key="1">
    <citation type="submission" date="2018-11" db="EMBL/GenBank/DDBJ databases">
        <title>E. coli isolates of the female bladder.</title>
        <authorList>
            <person name="Garretto A."/>
            <person name="Miller-Ensminger T."/>
            <person name="Wolfe A.J."/>
            <person name="Putonti C."/>
        </authorList>
    </citation>
    <scope>NUCLEOTIDE SEQUENCE [LARGE SCALE GENOMIC DNA]</scope>
    <source>
        <strain evidence="1 2">UMB1727</strain>
    </source>
</reference>
<proteinExistence type="predicted"/>
<evidence type="ECO:0000313" key="1">
    <source>
        <dbReference type="EMBL" id="RRL51911.1"/>
    </source>
</evidence>
<protein>
    <submittedName>
        <fullName evidence="1">Uncharacterized protein</fullName>
    </submittedName>
</protein>
<accession>A0A266HXE8</accession>
<gene>
    <name evidence="1" type="ORF">DU321_02245</name>
</gene>
<dbReference type="Proteomes" id="UP000272662">
    <property type="component" value="Unassembled WGS sequence"/>
</dbReference>
<comment type="caution">
    <text evidence="1">The sequence shown here is derived from an EMBL/GenBank/DDBJ whole genome shotgun (WGS) entry which is preliminary data.</text>
</comment>
<sequence>MLLGDGGYYDYHFVWNDFCHELEMTDSLGHTTIIRFSEDRLPVCEIDPEGGATFFLYDEFGQTVSITSQGKIIRSTLFVLNNSHFMFTN</sequence>
<organism evidence="1 2">
    <name type="scientific">Escherichia coli</name>
    <dbReference type="NCBI Taxonomy" id="562"/>
    <lineage>
        <taxon>Bacteria</taxon>
        <taxon>Pseudomonadati</taxon>
        <taxon>Pseudomonadota</taxon>
        <taxon>Gammaproteobacteria</taxon>
        <taxon>Enterobacterales</taxon>
        <taxon>Enterobacteriaceae</taxon>
        <taxon>Escherichia</taxon>
    </lineage>
</organism>
<dbReference type="AlphaFoldDB" id="A0A266HXE8"/>
<evidence type="ECO:0000313" key="2">
    <source>
        <dbReference type="Proteomes" id="UP000272662"/>
    </source>
</evidence>
<name>A0A266HXE8_ECOLX</name>
<dbReference type="EMBL" id="RRVG01000001">
    <property type="protein sequence ID" value="RRL51911.1"/>
    <property type="molecule type" value="Genomic_DNA"/>
</dbReference>